<dbReference type="Gene3D" id="2.160.20.80">
    <property type="entry name" value="E3 ubiquitin-protein ligase SopA"/>
    <property type="match status" value="1"/>
</dbReference>
<dbReference type="SUPFAM" id="SSF141571">
    <property type="entry name" value="Pentapeptide repeat-like"/>
    <property type="match status" value="1"/>
</dbReference>
<reference evidence="2" key="1">
    <citation type="journal article" date="2011" name="MBio">
        <title>Novel metabolic attributes of the genus Cyanothece, comprising a group of unicellular nitrogen-fixing Cyanobacteria.</title>
        <authorList>
            <person name="Bandyopadhyay A."/>
            <person name="Elvitigala T."/>
            <person name="Welsh E."/>
            <person name="Stockel J."/>
            <person name="Liberton M."/>
            <person name="Min H."/>
            <person name="Sherman L.A."/>
            <person name="Pakrasi H.B."/>
        </authorList>
    </citation>
    <scope>NUCLEOTIDE SEQUENCE [LARGE SCALE GENOMIC DNA]</scope>
    <source>
        <strain evidence="2">PCC 7822</strain>
    </source>
</reference>
<accession>E0U5P5</accession>
<name>E0U5P5_GLOV7</name>
<dbReference type="OrthoDB" id="7872756at2"/>
<gene>
    <name evidence="1" type="ordered locus">Cyan7822_3959</name>
</gene>
<dbReference type="InterPro" id="IPR001646">
    <property type="entry name" value="5peptide_repeat"/>
</dbReference>
<dbReference type="PANTHER" id="PTHR47200">
    <property type="entry name" value="THYLAKOID LUMENAL 15 KDA PROTEIN 1, CHLOROPLASTIC"/>
    <property type="match status" value="1"/>
</dbReference>
<sequence length="173" mass="18916">MIKMLKTLMWRGFGLLLVIGLALLWVLWDARPALAQDNTVNYTYSQLANQDFSEKNLRGAVFAAADMRGASFENSDLSYAILTEGILLNANLKGANLTGTLLDRVTLDFADLRDAILTDAIATRTRFYDSDITGADFTGAVIDTYQISLMCERADGVNSITGVSTRDSLGCKE</sequence>
<organism evidence="1 2">
    <name type="scientific">Gloeothece verrucosa (strain PCC 7822)</name>
    <name type="common">Cyanothece sp. (strain PCC 7822)</name>
    <dbReference type="NCBI Taxonomy" id="497965"/>
    <lineage>
        <taxon>Bacteria</taxon>
        <taxon>Bacillati</taxon>
        <taxon>Cyanobacteriota</taxon>
        <taxon>Cyanophyceae</taxon>
        <taxon>Oscillatoriophycideae</taxon>
        <taxon>Chroococcales</taxon>
        <taxon>Aphanothecaceae</taxon>
        <taxon>Gloeothece</taxon>
        <taxon>Gloeothece verrucosa</taxon>
    </lineage>
</organism>
<dbReference type="RefSeq" id="WP_013323954.1">
    <property type="nucleotide sequence ID" value="NC_014501.1"/>
</dbReference>
<keyword evidence="2" id="KW-1185">Reference proteome</keyword>
<protein>
    <submittedName>
        <fullName evidence="1">Pentapeptide repeat protein</fullName>
    </submittedName>
</protein>
<dbReference type="Proteomes" id="UP000008206">
    <property type="component" value="Chromosome"/>
</dbReference>
<dbReference type="AlphaFoldDB" id="E0U5P5"/>
<dbReference type="Pfam" id="PF00805">
    <property type="entry name" value="Pentapeptide"/>
    <property type="match status" value="2"/>
</dbReference>
<evidence type="ECO:0000313" key="2">
    <source>
        <dbReference type="Proteomes" id="UP000008206"/>
    </source>
</evidence>
<dbReference type="KEGG" id="cyj:Cyan7822_3959"/>
<dbReference type="HOGENOM" id="CLU_066336_3_1_3"/>
<proteinExistence type="predicted"/>
<dbReference type="STRING" id="497965.Cyan7822_3959"/>
<dbReference type="EMBL" id="CP002198">
    <property type="protein sequence ID" value="ADN15886.1"/>
    <property type="molecule type" value="Genomic_DNA"/>
</dbReference>
<dbReference type="PANTHER" id="PTHR47200:SF2">
    <property type="entry name" value="THYLAKOID LUMENAL 15 KDA PROTEIN 1, CHLOROPLASTIC"/>
    <property type="match status" value="1"/>
</dbReference>
<evidence type="ECO:0000313" key="1">
    <source>
        <dbReference type="EMBL" id="ADN15886.1"/>
    </source>
</evidence>
<dbReference type="eggNOG" id="COG1357">
    <property type="taxonomic scope" value="Bacteria"/>
</dbReference>
<dbReference type="InterPro" id="IPR044213">
    <property type="entry name" value="At2g44920-like"/>
</dbReference>